<organism evidence="3 4">
    <name type="scientific">Golovinomyces cichoracearum</name>
    <dbReference type="NCBI Taxonomy" id="62708"/>
    <lineage>
        <taxon>Eukaryota</taxon>
        <taxon>Fungi</taxon>
        <taxon>Dikarya</taxon>
        <taxon>Ascomycota</taxon>
        <taxon>Pezizomycotina</taxon>
        <taxon>Leotiomycetes</taxon>
        <taxon>Erysiphales</taxon>
        <taxon>Erysiphaceae</taxon>
        <taxon>Golovinomyces</taxon>
    </lineage>
</organism>
<accession>A0A420I940</accession>
<protein>
    <recommendedName>
        <fullName evidence="5">Secreted effector protein</fullName>
    </recommendedName>
</protein>
<feature type="chain" id="PRO_5019477211" description="Secreted effector protein" evidence="2">
    <location>
        <begin position="20"/>
        <end position="182"/>
    </location>
</feature>
<reference evidence="3 4" key="1">
    <citation type="journal article" date="2018" name="BMC Genomics">
        <title>Comparative genome analyses reveal sequence features reflecting distinct modes of host-adaptation between dicot and monocot powdery mildew.</title>
        <authorList>
            <person name="Wu Y."/>
            <person name="Ma X."/>
            <person name="Pan Z."/>
            <person name="Kale S.D."/>
            <person name="Song Y."/>
            <person name="King H."/>
            <person name="Zhang Q."/>
            <person name="Presley C."/>
            <person name="Deng X."/>
            <person name="Wei C.I."/>
            <person name="Xiao S."/>
        </authorList>
    </citation>
    <scope>NUCLEOTIDE SEQUENCE [LARGE SCALE GENOMIC DNA]</scope>
    <source>
        <strain evidence="3">UMSG3</strain>
    </source>
</reference>
<evidence type="ECO:0008006" key="5">
    <source>
        <dbReference type="Google" id="ProtNLM"/>
    </source>
</evidence>
<evidence type="ECO:0000256" key="2">
    <source>
        <dbReference type="SAM" id="SignalP"/>
    </source>
</evidence>
<keyword evidence="4" id="KW-1185">Reference proteome</keyword>
<keyword evidence="2" id="KW-0732">Signal</keyword>
<evidence type="ECO:0000256" key="1">
    <source>
        <dbReference type="SAM" id="MobiDB-lite"/>
    </source>
</evidence>
<name>A0A420I940_9PEZI</name>
<evidence type="ECO:0000313" key="3">
    <source>
        <dbReference type="EMBL" id="RKF66817.1"/>
    </source>
</evidence>
<sequence>MQISTYFITLSLLSPLVSGALEPKYKSLFSNRVPASVTCNDETTFPHDELKREATNACSKIDHKFNCSFKMGCFKPGFSIKTSTLKVYRGKFFKNRGITNAKLPNFHLSHTYYQYQLPKGTSIRHRYLNPDSDKCTYEGMVMILGHRESKCNSESNTPGNKGDTFLGDSGDSERGPLLGSID</sequence>
<evidence type="ECO:0000313" key="4">
    <source>
        <dbReference type="Proteomes" id="UP000283383"/>
    </source>
</evidence>
<proteinExistence type="predicted"/>
<dbReference type="Proteomes" id="UP000283383">
    <property type="component" value="Unassembled WGS sequence"/>
</dbReference>
<feature type="signal peptide" evidence="2">
    <location>
        <begin position="1"/>
        <end position="19"/>
    </location>
</feature>
<gene>
    <name evidence="3" type="ORF">GcM3_05926</name>
</gene>
<dbReference type="AlphaFoldDB" id="A0A420I940"/>
<dbReference type="EMBL" id="MCBQ01011059">
    <property type="protein sequence ID" value="RKF66817.1"/>
    <property type="molecule type" value="Genomic_DNA"/>
</dbReference>
<feature type="region of interest" description="Disordered" evidence="1">
    <location>
        <begin position="150"/>
        <end position="182"/>
    </location>
</feature>
<comment type="caution">
    <text evidence="3">The sequence shown here is derived from an EMBL/GenBank/DDBJ whole genome shotgun (WGS) entry which is preliminary data.</text>
</comment>